<feature type="transmembrane region" description="Helical" evidence="1">
    <location>
        <begin position="37"/>
        <end position="57"/>
    </location>
</feature>
<name>A0A381UR21_9ZZZZ</name>
<evidence type="ECO:0008006" key="3">
    <source>
        <dbReference type="Google" id="ProtNLM"/>
    </source>
</evidence>
<evidence type="ECO:0000313" key="2">
    <source>
        <dbReference type="EMBL" id="SVA30384.1"/>
    </source>
</evidence>
<dbReference type="NCBIfam" id="TIGR02532">
    <property type="entry name" value="IV_pilin_GFxxxE"/>
    <property type="match status" value="1"/>
</dbReference>
<evidence type="ECO:0000256" key="1">
    <source>
        <dbReference type="SAM" id="Phobius"/>
    </source>
</evidence>
<proteinExistence type="predicted"/>
<dbReference type="Pfam" id="PF07963">
    <property type="entry name" value="N_methyl"/>
    <property type="match status" value="1"/>
</dbReference>
<sequence length="181" mass="21073">MYLSLYKKLFLKLRELNRESNPKEDIYHFTPGISSGFTFIEVMVAVVIISITALGIMHGTVHSRGMLRTLELRDRATEELTNYMEYWQGRVADDRLSMVEKAGDNLGKQIYLVGNSNSNLKVPAKLYYNLVKQNSKYNSPVYNAYKIKVWITWQDYFLQEDDPYFGDVVHERILETVMIAL</sequence>
<dbReference type="AlphaFoldDB" id="A0A381UR21"/>
<dbReference type="EMBL" id="UINC01006916">
    <property type="protein sequence ID" value="SVA30384.1"/>
    <property type="molecule type" value="Genomic_DNA"/>
</dbReference>
<dbReference type="InterPro" id="IPR012902">
    <property type="entry name" value="N_methyl_site"/>
</dbReference>
<reference evidence="2" key="1">
    <citation type="submission" date="2018-05" db="EMBL/GenBank/DDBJ databases">
        <authorList>
            <person name="Lanie J.A."/>
            <person name="Ng W.-L."/>
            <person name="Kazmierczak K.M."/>
            <person name="Andrzejewski T.M."/>
            <person name="Davidsen T.M."/>
            <person name="Wayne K.J."/>
            <person name="Tettelin H."/>
            <person name="Glass J.I."/>
            <person name="Rusch D."/>
            <person name="Podicherti R."/>
            <person name="Tsui H.-C.T."/>
            <person name="Winkler M.E."/>
        </authorList>
    </citation>
    <scope>NUCLEOTIDE SEQUENCE</scope>
</reference>
<keyword evidence="1" id="KW-0812">Transmembrane</keyword>
<organism evidence="2">
    <name type="scientific">marine metagenome</name>
    <dbReference type="NCBI Taxonomy" id="408172"/>
    <lineage>
        <taxon>unclassified sequences</taxon>
        <taxon>metagenomes</taxon>
        <taxon>ecological metagenomes</taxon>
    </lineage>
</organism>
<gene>
    <name evidence="2" type="ORF">METZ01_LOCUS83238</name>
</gene>
<keyword evidence="1" id="KW-0472">Membrane</keyword>
<accession>A0A381UR21</accession>
<protein>
    <recommendedName>
        <fullName evidence="3">Prepilin-type N-terminal cleavage/methylation domain-containing protein</fullName>
    </recommendedName>
</protein>
<keyword evidence="1" id="KW-1133">Transmembrane helix</keyword>